<name>A0A7Y4B669_VIBAL</name>
<feature type="transmembrane region" description="Helical" evidence="1">
    <location>
        <begin position="105"/>
        <end position="127"/>
    </location>
</feature>
<reference evidence="2 3" key="1">
    <citation type="submission" date="2019-09" db="EMBL/GenBank/DDBJ databases">
        <title>Draft genome sequencing and comparative genomics of hatchery-associated Vibrios.</title>
        <authorList>
            <person name="Kehlet-Delgado H."/>
            <person name="Mueller R.S."/>
        </authorList>
    </citation>
    <scope>NUCLEOTIDE SEQUENCE [LARGE SCALE GENOMIC DNA]</scope>
    <source>
        <strain evidence="2 3">081416A</strain>
    </source>
</reference>
<keyword evidence="1" id="KW-0812">Transmembrane</keyword>
<comment type="caution">
    <text evidence="2">The sequence shown here is derived from an EMBL/GenBank/DDBJ whole genome shotgun (WGS) entry which is preliminary data.</text>
</comment>
<protein>
    <submittedName>
        <fullName evidence="2">Uncharacterized protein</fullName>
    </submittedName>
</protein>
<evidence type="ECO:0000313" key="3">
    <source>
        <dbReference type="Proteomes" id="UP000532247"/>
    </source>
</evidence>
<feature type="transmembrane region" description="Helical" evidence="1">
    <location>
        <begin position="66"/>
        <end position="84"/>
    </location>
</feature>
<keyword evidence="1" id="KW-0472">Membrane</keyword>
<dbReference type="EMBL" id="VTYF01000015">
    <property type="protein sequence ID" value="NOI11184.1"/>
    <property type="molecule type" value="Genomic_DNA"/>
</dbReference>
<dbReference type="PROSITE" id="PS51257">
    <property type="entry name" value="PROKAR_LIPOPROTEIN"/>
    <property type="match status" value="1"/>
</dbReference>
<keyword evidence="1" id="KW-1133">Transmembrane helix</keyword>
<organism evidence="2 3">
    <name type="scientific">Vibrio alginolyticus</name>
    <dbReference type="NCBI Taxonomy" id="663"/>
    <lineage>
        <taxon>Bacteria</taxon>
        <taxon>Pseudomonadati</taxon>
        <taxon>Pseudomonadota</taxon>
        <taxon>Gammaproteobacteria</taxon>
        <taxon>Vibrionales</taxon>
        <taxon>Vibrionaceae</taxon>
        <taxon>Vibrio</taxon>
    </lineage>
</organism>
<sequence length="155" mass="16920">MDTICCRHLQCSGLRIIGCLSAGIVGCVGEYLGQYRFVLDGARFRSEDQKGIRSIMMQVFDVLSGLAPWLVSLMVISVSANFLYAAKALVSMGKARVDPTIRCEFMAFFIPLVIALVNAVSCALFLYLGHPTLVLLSSLFVNFGLYVTESAYATT</sequence>
<proteinExistence type="predicted"/>
<accession>A0A7Y4B669</accession>
<dbReference type="AlphaFoldDB" id="A0A7Y4B669"/>
<dbReference type="RefSeq" id="WP_171346142.1">
    <property type="nucleotide sequence ID" value="NZ_VTYF01000015.1"/>
</dbReference>
<feature type="transmembrane region" description="Helical" evidence="1">
    <location>
        <begin position="133"/>
        <end position="153"/>
    </location>
</feature>
<evidence type="ECO:0000256" key="1">
    <source>
        <dbReference type="SAM" id="Phobius"/>
    </source>
</evidence>
<evidence type="ECO:0000313" key="2">
    <source>
        <dbReference type="EMBL" id="NOI11184.1"/>
    </source>
</evidence>
<gene>
    <name evidence="2" type="ORF">F0254_20320</name>
</gene>
<dbReference type="Proteomes" id="UP000532247">
    <property type="component" value="Unassembled WGS sequence"/>
</dbReference>